<evidence type="ECO:0000313" key="18">
    <source>
        <dbReference type="Proteomes" id="UP000572754"/>
    </source>
</evidence>
<organism evidence="17 18">
    <name type="scientific">Fusarium circinatum</name>
    <name type="common">Pitch canker fungus</name>
    <name type="synonym">Gibberella circinata</name>
    <dbReference type="NCBI Taxonomy" id="48490"/>
    <lineage>
        <taxon>Eukaryota</taxon>
        <taxon>Fungi</taxon>
        <taxon>Dikarya</taxon>
        <taxon>Ascomycota</taxon>
        <taxon>Pezizomycotina</taxon>
        <taxon>Sordariomycetes</taxon>
        <taxon>Hypocreomycetidae</taxon>
        <taxon>Hypocreales</taxon>
        <taxon>Nectriaceae</taxon>
        <taxon>Fusarium</taxon>
        <taxon>Fusarium fujikuroi species complex</taxon>
    </lineage>
</organism>
<protein>
    <submittedName>
        <fullName evidence="17">Regulatory for the arginine catabolic pathway</fullName>
    </submittedName>
</protein>
<dbReference type="PROSITE" id="PS51480">
    <property type="entry name" value="DHAL"/>
    <property type="match status" value="1"/>
</dbReference>
<evidence type="ECO:0000256" key="9">
    <source>
        <dbReference type="ARBA" id="ARBA00023242"/>
    </source>
</evidence>
<evidence type="ECO:0000259" key="15">
    <source>
        <dbReference type="PROSITE" id="PS51480"/>
    </source>
</evidence>
<evidence type="ECO:0000256" key="2">
    <source>
        <dbReference type="ARBA" id="ARBA00004778"/>
    </source>
</evidence>
<dbReference type="SMART" id="SM01120">
    <property type="entry name" value="Dak2"/>
    <property type="match status" value="1"/>
</dbReference>
<evidence type="ECO:0000256" key="12">
    <source>
        <dbReference type="PIRSR" id="PIRSR612734-1"/>
    </source>
</evidence>
<feature type="region of interest" description="Disordered" evidence="14">
    <location>
        <begin position="709"/>
        <end position="765"/>
    </location>
</feature>
<feature type="active site" description="Tele-hemiaminal-histidine intermediate" evidence="12">
    <location>
        <position position="219"/>
    </location>
</feature>
<evidence type="ECO:0000256" key="4">
    <source>
        <dbReference type="ARBA" id="ARBA00022679"/>
    </source>
</evidence>
<reference evidence="18" key="1">
    <citation type="journal article" date="2020" name="BMC Genomics">
        <title>Correction to: Identification and distribution of gene clusters required for synthesis of sphingolipid metabolism inhibitors in diverse species of the filamentous fungus Fusarium.</title>
        <authorList>
            <person name="Kim H.S."/>
            <person name="Lohmar J.M."/>
            <person name="Busman M."/>
            <person name="Brown D.W."/>
            <person name="Naumann T.A."/>
            <person name="Divon H.H."/>
            <person name="Lysoe E."/>
            <person name="Uhlig S."/>
            <person name="Proctor R.H."/>
        </authorList>
    </citation>
    <scope>NUCLEOTIDE SEQUENCE [LARGE SCALE GENOMIC DNA]</scope>
    <source>
        <strain evidence="18">NRRL 25331</strain>
    </source>
</reference>
<dbReference type="EMBL" id="JAAQPE010000242">
    <property type="protein sequence ID" value="KAF5675501.1"/>
    <property type="molecule type" value="Genomic_DNA"/>
</dbReference>
<feature type="compositionally biased region" description="Low complexity" evidence="14">
    <location>
        <begin position="646"/>
        <end position="657"/>
    </location>
</feature>
<dbReference type="PROSITE" id="PS51481">
    <property type="entry name" value="DHAK"/>
    <property type="match status" value="1"/>
</dbReference>
<dbReference type="Gene3D" id="3.40.50.10440">
    <property type="entry name" value="Dihydroxyacetone kinase, domain 1"/>
    <property type="match status" value="1"/>
</dbReference>
<evidence type="ECO:0000256" key="11">
    <source>
        <dbReference type="ARBA" id="ARBA00048898"/>
    </source>
</evidence>
<evidence type="ECO:0000259" key="16">
    <source>
        <dbReference type="PROSITE" id="PS51481"/>
    </source>
</evidence>
<dbReference type="CDD" id="cd12148">
    <property type="entry name" value="fungal_TF_MHR"/>
    <property type="match status" value="1"/>
</dbReference>
<evidence type="ECO:0000256" key="8">
    <source>
        <dbReference type="ARBA" id="ARBA00022840"/>
    </source>
</evidence>
<dbReference type="InterPro" id="IPR004006">
    <property type="entry name" value="DhaK_dom"/>
</dbReference>
<comment type="catalytic activity">
    <reaction evidence="11">
        <text>dihydroxyacetone + ATP = dihydroxyacetone phosphate + ADP + H(+)</text>
        <dbReference type="Rhea" id="RHEA:15773"/>
        <dbReference type="ChEBI" id="CHEBI:15378"/>
        <dbReference type="ChEBI" id="CHEBI:16016"/>
        <dbReference type="ChEBI" id="CHEBI:30616"/>
        <dbReference type="ChEBI" id="CHEBI:57642"/>
        <dbReference type="ChEBI" id="CHEBI:456216"/>
        <dbReference type="EC" id="2.7.1.29"/>
    </reaction>
</comment>
<feature type="region of interest" description="Disordered" evidence="14">
    <location>
        <begin position="617"/>
        <end position="661"/>
    </location>
</feature>
<comment type="caution">
    <text evidence="17">The sequence shown here is derived from an EMBL/GenBank/DDBJ whole genome shotgun (WGS) entry which is preliminary data.</text>
</comment>
<evidence type="ECO:0000256" key="14">
    <source>
        <dbReference type="SAM" id="MobiDB-lite"/>
    </source>
</evidence>
<proteinExistence type="inferred from homology"/>
<dbReference type="UniPathway" id="UPA00617">
    <property type="reaction ID" value="UER00669"/>
</dbReference>
<dbReference type="SUPFAM" id="SSF101473">
    <property type="entry name" value="DhaL-like"/>
    <property type="match status" value="1"/>
</dbReference>
<comment type="pathway">
    <text evidence="2">Polyol metabolism; glycerol fermentation; glycerone phosphate from glycerol (oxidative route): step 2/2.</text>
</comment>
<keyword evidence="4" id="KW-0808">Transferase</keyword>
<keyword evidence="7" id="KW-0319">Glycerol metabolism</keyword>
<dbReference type="Pfam" id="PF11951">
    <property type="entry name" value="Fungal_trans_2"/>
    <property type="match status" value="1"/>
</dbReference>
<dbReference type="GO" id="GO:0050354">
    <property type="term" value="F:triokinase activity"/>
    <property type="evidence" value="ECO:0007669"/>
    <property type="project" value="UniProtKB-EC"/>
</dbReference>
<evidence type="ECO:0000256" key="6">
    <source>
        <dbReference type="ARBA" id="ARBA00022777"/>
    </source>
</evidence>
<feature type="domain" description="DhaL" evidence="15">
    <location>
        <begin position="371"/>
        <end position="574"/>
    </location>
</feature>
<dbReference type="Pfam" id="PF02733">
    <property type="entry name" value="Dak1"/>
    <property type="match status" value="1"/>
</dbReference>
<dbReference type="PANTHER" id="PTHR28629">
    <property type="entry name" value="TRIOKINASE/FMN CYCLASE"/>
    <property type="match status" value="1"/>
</dbReference>
<accession>A0A8H5TSW8</accession>
<dbReference type="InterPro" id="IPR004007">
    <property type="entry name" value="DhaL_dom"/>
</dbReference>
<dbReference type="Gene3D" id="3.30.1180.20">
    <property type="entry name" value="Dihydroxyacetone kinase, domain 2"/>
    <property type="match status" value="1"/>
</dbReference>
<evidence type="ECO:0000256" key="13">
    <source>
        <dbReference type="PIRSR" id="PIRSR612734-2"/>
    </source>
</evidence>
<dbReference type="PANTHER" id="PTHR28629:SF4">
    <property type="entry name" value="TRIOKINASE_FMN CYCLASE"/>
    <property type="match status" value="1"/>
</dbReference>
<feature type="domain" description="DhaK" evidence="16">
    <location>
        <begin position="10"/>
        <end position="333"/>
    </location>
</feature>
<dbReference type="InterPro" id="IPR012734">
    <property type="entry name" value="DhaK_ATP"/>
</dbReference>
<evidence type="ECO:0000256" key="3">
    <source>
        <dbReference type="ARBA" id="ARBA00008757"/>
    </source>
</evidence>
<keyword evidence="6" id="KW-0418">Kinase</keyword>
<sequence length="1503" mass="165432">MTLGKTFINGVANSVERSLRSCILHDPSLSLIASEKVLYRRTDQSNDKVILISGGGSGHEPAHAGYIGEGALDVVVAGEIFASPSASQILTGLQTVKSSKGSLMIVKNYTGDKLNFGLAAEKAKAEGQKVEMVIVGDDVSVEGNTLVGQRGLAGTVFCHKIAGAKAAQGASLEQVASTTRKAASQMATVAASLDRCSVPGRATQEALPHDQLEFGMGIHNEPGVKREEITTLEVTVEKALSMMFTPKANMWQPGKGQRVAVMVNNLGGLSVLEIGVVADEVVKQLGQRSMHIEKSLVGTFITSLDGPGFSVTLLSLDDELTDLLDAPTTAPAWPRSIHSWATDTASVSKRETIFPVAKANTRETGVKVPTSLVKVLIESVARTTARDEPKITEYDTLAGDGDCGETLLNGVTGLLKEFENDDAISLDIDQIFRRTATTAERSMGGTSGAIYAIFLNAVANRLLELTVNSSSLTVSEFIQQALQSGLDELCRYTPARIGHRTLMDALIPFVKNYSLDGSLRAALAEARKGAEGTRKMVAALGRASYVGQDRFDEEGGIPDPGAIGVFSGTIADHESFLAWQVGTPDFGVYNCPASPTFGHLDSRLHFHLHPFSQHPSHITQFSPEIPTPATVDLWTAPPHPGPESGPNPSSTSGPAPGVSIAGGRSIAFRAEHAQCLNARHPSMRKMARRRQPREFEILDVTDEVIRDYNGAETEEEDNETSDDRARTSTSGRSNLIVGGRHRVENNTPSGYISIQRPPVVDISSPTSQRQTENAVADLLYFSQNGQSSHSSVDIHPALQVSMEAVPIDIIADYPYIDQMQAFTPEGISEDGIFLPGSAYHELHSTLRNHLIQETRSIAPTRSTTPHIEVDSSGGVSLEETEVTIPIQEFQPSQTPLLSQQEECSLWKNYFDEIAPWLDKFDRDRHFQQIIPTMSKDNDHLRYSMLALSARQLELKHTLPTNRSLALYQEAIHMLLPHLPTRGTAVIATCVILCVLEMLSCSPKAWQRHLDGCASLMEAVGINGFVGGTEQALFWCFARMDICGGLISSVKTLIPICHWASKTVSIENDVELFKNASTFEDWANYAVYLTAQVLDLLAASPADPNRDEAKFRTRWLKLWKYISEWYQERPAPLHPIMTIPSSESSPFPTILYSNPAAMSGNQMHHAASILMLQNQPSTVRLGHASKPRSILWHARQSTQPWKLNKGQLFCITFISFISLLCLPIVMSLSKPKRVHDLIAQNPRVRVWVHPLEWSEVHLELLKTSFIEIDADEMSENPEDGAATVSDYRIVRQFAQTSMKNKNLKILICDNGPLKLLRPRGYFCFGEEKPLDLQGAIFNQRGAVSNDSYAGAFAFIQGNLIRNLREGLFPLPNRLRHDPAAKWLQEQRVKKIEPQDQWRDPYIFCVLLGLAQSQAEDKTSPEYPFAEDHVFKTCAALTDDTNEDFMYFYTAKFSVAFVSKFEYPLDLKKPKDAMSSELPIGMKQILFRPYKTFRARLLAEISSAL</sequence>
<dbReference type="Pfam" id="PF02734">
    <property type="entry name" value="Dak2"/>
    <property type="match status" value="1"/>
</dbReference>
<dbReference type="FunFam" id="3.40.50.10440:FF:000001">
    <property type="entry name" value="Dihydroxyacetone kinase, DhaK subunit"/>
    <property type="match status" value="1"/>
</dbReference>
<dbReference type="Gene3D" id="1.25.40.340">
    <property type="match status" value="1"/>
</dbReference>
<dbReference type="GO" id="GO:0005829">
    <property type="term" value="C:cytosol"/>
    <property type="evidence" value="ECO:0007669"/>
    <property type="project" value="TreeGrafter"/>
</dbReference>
<comment type="catalytic activity">
    <reaction evidence="10">
        <text>D-glyceraldehyde + ATP = D-glyceraldehyde 3-phosphate + ADP + H(+)</text>
        <dbReference type="Rhea" id="RHEA:13941"/>
        <dbReference type="ChEBI" id="CHEBI:15378"/>
        <dbReference type="ChEBI" id="CHEBI:17378"/>
        <dbReference type="ChEBI" id="CHEBI:30616"/>
        <dbReference type="ChEBI" id="CHEBI:59776"/>
        <dbReference type="ChEBI" id="CHEBI:456216"/>
        <dbReference type="EC" id="2.7.1.28"/>
    </reaction>
</comment>
<dbReference type="InterPro" id="IPR036117">
    <property type="entry name" value="DhaL_dom_sf"/>
</dbReference>
<gene>
    <name evidence="17" type="ORF">FCIRC_7485</name>
</gene>
<dbReference type="FunFam" id="3.30.1180.20:FF:000001">
    <property type="entry name" value="Dihydroxyacetone kinase 1"/>
    <property type="match status" value="1"/>
</dbReference>
<evidence type="ECO:0000256" key="10">
    <source>
        <dbReference type="ARBA" id="ARBA00047974"/>
    </source>
</evidence>
<dbReference type="GO" id="GO:0005524">
    <property type="term" value="F:ATP binding"/>
    <property type="evidence" value="ECO:0007669"/>
    <property type="project" value="UniProtKB-KW"/>
</dbReference>
<keyword evidence="18" id="KW-1185">Reference proteome</keyword>
<dbReference type="SUPFAM" id="SSF82549">
    <property type="entry name" value="DAK1/DegV-like"/>
    <property type="match status" value="1"/>
</dbReference>
<feature type="binding site" evidence="13">
    <location>
        <begin position="56"/>
        <end position="59"/>
    </location>
    <ligand>
        <name>substrate</name>
    </ligand>
</feature>
<dbReference type="Proteomes" id="UP000572754">
    <property type="component" value="Unassembled WGS sequence"/>
</dbReference>
<evidence type="ECO:0000256" key="7">
    <source>
        <dbReference type="ARBA" id="ARBA00022798"/>
    </source>
</evidence>
<evidence type="ECO:0000256" key="1">
    <source>
        <dbReference type="ARBA" id="ARBA00003264"/>
    </source>
</evidence>
<keyword evidence="8" id="KW-0067">ATP-binding</keyword>
<dbReference type="GO" id="GO:0004371">
    <property type="term" value="F:glycerone kinase activity"/>
    <property type="evidence" value="ECO:0007669"/>
    <property type="project" value="UniProtKB-EC"/>
</dbReference>
<dbReference type="InterPro" id="IPR021858">
    <property type="entry name" value="Fun_TF"/>
</dbReference>
<reference evidence="17 18" key="2">
    <citation type="submission" date="2020-05" db="EMBL/GenBank/DDBJ databases">
        <title>Identification and distribution of gene clusters putatively required for synthesis of sphingolipid metabolism inhibitors in phylogenetically diverse species of the filamentous fungus Fusarium.</title>
        <authorList>
            <person name="Kim H.-S."/>
            <person name="Busman M."/>
            <person name="Brown D.W."/>
            <person name="Divon H."/>
            <person name="Uhlig S."/>
            <person name="Proctor R.H."/>
        </authorList>
    </citation>
    <scope>NUCLEOTIDE SEQUENCE [LARGE SCALE GENOMIC DNA]</scope>
    <source>
        <strain evidence="17 18">NRRL 25331</strain>
    </source>
</reference>
<keyword evidence="5" id="KW-0547">Nucleotide-binding</keyword>
<dbReference type="InterPro" id="IPR050861">
    <property type="entry name" value="Dihydroxyacetone_Kinase"/>
</dbReference>
<dbReference type="GO" id="GO:0019588">
    <property type="term" value="P:anaerobic glycerol catabolic process"/>
    <property type="evidence" value="ECO:0007669"/>
    <property type="project" value="UniProtKB-UniPathway"/>
</dbReference>
<name>A0A8H5TSW8_FUSCI</name>
<feature type="binding site" evidence="13">
    <location>
        <position position="112"/>
    </location>
    <ligand>
        <name>substrate</name>
    </ligand>
</feature>
<comment type="similarity">
    <text evidence="3">Belongs to the dihydroxyacetone kinase (DAK) family.</text>
</comment>
<evidence type="ECO:0000313" key="17">
    <source>
        <dbReference type="EMBL" id="KAF5675501.1"/>
    </source>
</evidence>
<feature type="binding site" evidence="13">
    <location>
        <position position="107"/>
    </location>
    <ligand>
        <name>substrate</name>
    </ligand>
</feature>
<evidence type="ECO:0000256" key="5">
    <source>
        <dbReference type="ARBA" id="ARBA00022741"/>
    </source>
</evidence>
<comment type="function">
    <text evidence="1">Catalyzes both the phosphorylation of dihydroxyacetone and of glyceraldehyde.</text>
</comment>
<keyword evidence="9" id="KW-0539">Nucleus</keyword>
<dbReference type="NCBIfam" id="TIGR02361">
    <property type="entry name" value="dak_ATP"/>
    <property type="match status" value="1"/>
</dbReference>